<evidence type="ECO:0000313" key="9">
    <source>
        <dbReference type="Proteomes" id="UP000287033"/>
    </source>
</evidence>
<feature type="domain" description="Selenoprotein P N-terminal" evidence="7">
    <location>
        <begin position="35"/>
        <end position="216"/>
    </location>
</feature>
<dbReference type="Pfam" id="PF04592">
    <property type="entry name" value="SelP_N"/>
    <property type="match status" value="1"/>
</dbReference>
<dbReference type="STRING" id="137246.A0A401SX94"/>
<keyword evidence="4" id="KW-0712">Selenocysteine</keyword>
<dbReference type="EMBL" id="BEZZ01000653">
    <property type="protein sequence ID" value="GCC34990.1"/>
    <property type="molecule type" value="Genomic_DNA"/>
</dbReference>
<dbReference type="InterPro" id="IPR037941">
    <property type="entry name" value="SeP"/>
</dbReference>
<feature type="region of interest" description="Disordered" evidence="6">
    <location>
        <begin position="165"/>
        <end position="187"/>
    </location>
</feature>
<evidence type="ECO:0000256" key="6">
    <source>
        <dbReference type="SAM" id="MobiDB-lite"/>
    </source>
</evidence>
<evidence type="ECO:0000313" key="8">
    <source>
        <dbReference type="EMBL" id="GCC34990.1"/>
    </source>
</evidence>
<comment type="subcellular location">
    <subcellularLocation>
        <location evidence="1">Secreted</location>
    </subcellularLocation>
</comment>
<evidence type="ECO:0000256" key="4">
    <source>
        <dbReference type="ARBA" id="ARBA00022933"/>
    </source>
</evidence>
<dbReference type="AlphaFoldDB" id="A0A401SX94"/>
<evidence type="ECO:0000256" key="5">
    <source>
        <dbReference type="ARBA" id="ARBA00023180"/>
    </source>
</evidence>
<keyword evidence="2" id="KW-0964">Secreted</keyword>
<evidence type="ECO:0000256" key="2">
    <source>
        <dbReference type="ARBA" id="ARBA00022525"/>
    </source>
</evidence>
<reference evidence="8 9" key="1">
    <citation type="journal article" date="2018" name="Nat. Ecol. Evol.">
        <title>Shark genomes provide insights into elasmobranch evolution and the origin of vertebrates.</title>
        <authorList>
            <person name="Hara Y"/>
            <person name="Yamaguchi K"/>
            <person name="Onimaru K"/>
            <person name="Kadota M"/>
            <person name="Koyanagi M"/>
            <person name="Keeley SD"/>
            <person name="Tatsumi K"/>
            <person name="Tanaka K"/>
            <person name="Motone F"/>
            <person name="Kageyama Y"/>
            <person name="Nozu R"/>
            <person name="Adachi N"/>
            <person name="Nishimura O"/>
            <person name="Nakagawa R"/>
            <person name="Tanegashima C"/>
            <person name="Kiyatake I"/>
            <person name="Matsumoto R"/>
            <person name="Murakumo K"/>
            <person name="Nishida K"/>
            <person name="Terakita A"/>
            <person name="Kuratani S"/>
            <person name="Sato K"/>
            <person name="Hyodo S Kuraku.S."/>
        </authorList>
    </citation>
    <scope>NUCLEOTIDE SEQUENCE [LARGE SCALE GENOMIC DNA]</scope>
</reference>
<name>A0A401SX94_CHIPU</name>
<keyword evidence="5" id="KW-0325">Glycoprotein</keyword>
<feature type="compositionally biased region" description="Basic residues" evidence="6">
    <location>
        <begin position="166"/>
        <end position="178"/>
    </location>
</feature>
<comment type="caution">
    <text evidence="8">The sequence shown here is derived from an EMBL/GenBank/DDBJ whole genome shotgun (WGS) entry which is preliminary data.</text>
</comment>
<evidence type="ECO:0000259" key="7">
    <source>
        <dbReference type="Pfam" id="PF04592"/>
    </source>
</evidence>
<proteinExistence type="predicted"/>
<gene>
    <name evidence="8" type="ORF">chiPu_0013468</name>
</gene>
<keyword evidence="3" id="KW-0732">Signal</keyword>
<dbReference type="PANTHER" id="PTHR10105:SF3">
    <property type="entry name" value="SELENOPROTEIN P"/>
    <property type="match status" value="1"/>
</dbReference>
<dbReference type="OrthoDB" id="6134775at2759"/>
<accession>A0A401SX94</accession>
<dbReference type="InterPro" id="IPR007671">
    <property type="entry name" value="Selenoprotein-P_N"/>
</dbReference>
<evidence type="ECO:0000256" key="1">
    <source>
        <dbReference type="ARBA" id="ARBA00004613"/>
    </source>
</evidence>
<dbReference type="Proteomes" id="UP000287033">
    <property type="component" value="Unassembled WGS sequence"/>
</dbReference>
<dbReference type="OMA" id="ICNCTLV"/>
<dbReference type="GO" id="GO:0005576">
    <property type="term" value="C:extracellular region"/>
    <property type="evidence" value="ECO:0007669"/>
    <property type="project" value="UniProtKB-SubCell"/>
</dbReference>
<organism evidence="8 9">
    <name type="scientific">Chiloscyllium punctatum</name>
    <name type="common">Brownbanded bambooshark</name>
    <name type="synonym">Hemiscyllium punctatum</name>
    <dbReference type="NCBI Taxonomy" id="137246"/>
    <lineage>
        <taxon>Eukaryota</taxon>
        <taxon>Metazoa</taxon>
        <taxon>Chordata</taxon>
        <taxon>Craniata</taxon>
        <taxon>Vertebrata</taxon>
        <taxon>Chondrichthyes</taxon>
        <taxon>Elasmobranchii</taxon>
        <taxon>Galeomorphii</taxon>
        <taxon>Galeoidea</taxon>
        <taxon>Orectolobiformes</taxon>
        <taxon>Hemiscylliidae</taxon>
        <taxon>Chiloscyllium</taxon>
    </lineage>
</organism>
<evidence type="ECO:0000256" key="3">
    <source>
        <dbReference type="ARBA" id="ARBA00022729"/>
    </source>
</evidence>
<dbReference type="PANTHER" id="PTHR10105">
    <property type="entry name" value="SELENOPROTEIN P"/>
    <property type="match status" value="1"/>
</dbReference>
<protein>
    <recommendedName>
        <fullName evidence="7">Selenoprotein P N-terminal domain-containing protein</fullName>
    </recommendedName>
</protein>
<dbReference type="GO" id="GO:0008430">
    <property type="term" value="F:selenium binding"/>
    <property type="evidence" value="ECO:0007669"/>
    <property type="project" value="InterPro"/>
</dbReference>
<keyword evidence="9" id="KW-1185">Reference proteome</keyword>
<dbReference type="GO" id="GO:0001887">
    <property type="term" value="P:selenium compound metabolic process"/>
    <property type="evidence" value="ECO:0007669"/>
    <property type="project" value="TreeGrafter"/>
</dbReference>
<sequence length="237" mass="26973">MPERNRKTKTTPKALSINAKRAGCCPDSLPAPGGASSLTVLQQKLRENGFVNISIIVLNHHGKASREKYQLLKSKVENQIPVYQQDVDQADVWDLLQGKKDDFLIYDSCGQLTYHLELPFTILTQPYVTYAIIKTYCQRICSNCSFVQDNSPECIARNITTSGSSKLHREHHHLHQNRRSNVYRNDQLRKNRTDATQLGHNTHKHPQSHYHPHHLHDQVDAESDTHDLAADNGSPQL</sequence>